<dbReference type="Pfam" id="PF10719">
    <property type="entry name" value="ComFB"/>
    <property type="match status" value="1"/>
</dbReference>
<proteinExistence type="predicted"/>
<organism evidence="1 2">
    <name type="scientific">Pseudoalteromonas lipolytica</name>
    <dbReference type="NCBI Taxonomy" id="570156"/>
    <lineage>
        <taxon>Bacteria</taxon>
        <taxon>Pseudomonadati</taxon>
        <taxon>Pseudomonadota</taxon>
        <taxon>Gammaproteobacteria</taxon>
        <taxon>Alteromonadales</taxon>
        <taxon>Pseudoalteromonadaceae</taxon>
        <taxon>Pseudoalteromonas</taxon>
    </lineage>
</organism>
<dbReference type="EMBL" id="LJTC01000009">
    <property type="protein sequence ID" value="KPM82780.1"/>
    <property type="molecule type" value="Genomic_DNA"/>
</dbReference>
<name>A0A0P7E680_9GAMM</name>
<evidence type="ECO:0000313" key="1">
    <source>
        <dbReference type="EMBL" id="KPM82780.1"/>
    </source>
</evidence>
<dbReference type="OrthoDB" id="5895647at2"/>
<reference evidence="1 2" key="1">
    <citation type="submission" date="2015-09" db="EMBL/GenBank/DDBJ databases">
        <title>Draft Genome Sequence of Pseudoalteromonas lipolytica UCD-48B.</title>
        <authorList>
            <person name="Krusor M."/>
            <person name="Coil D.A."/>
            <person name="Lang J.M."/>
            <person name="Eisen J.A."/>
            <person name="Alexiev A."/>
        </authorList>
    </citation>
    <scope>NUCLEOTIDE SEQUENCE [LARGE SCALE GENOMIC DNA]</scope>
    <source>
        <strain evidence="1 2">UCD-48B</strain>
    </source>
</reference>
<evidence type="ECO:0000313" key="2">
    <source>
        <dbReference type="Proteomes" id="UP000050378"/>
    </source>
</evidence>
<dbReference type="STRING" id="570156.AOG27_14215"/>
<protein>
    <submittedName>
        <fullName evidence="1">Competence protein ComFB</fullName>
    </submittedName>
</protein>
<dbReference type="InterPro" id="IPR019657">
    <property type="entry name" value="ComFB"/>
</dbReference>
<comment type="caution">
    <text evidence="1">The sequence shown here is derived from an EMBL/GenBank/DDBJ whole genome shotgun (WGS) entry which is preliminary data.</text>
</comment>
<sequence length="92" mass="10940">MKLHDDIHNYYEKLVVEDISKRNLEATYSDDVMADLCCTVLNQLPARYIRYDVDMEFYLPQKERIRMEQQVQTAIDVAISQVAKKKELQNEQ</sequence>
<gene>
    <name evidence="1" type="ORF">AOG27_14215</name>
</gene>
<dbReference type="PATRIC" id="fig|570156.3.peg.3943"/>
<accession>A0A0P7E680</accession>
<dbReference type="RefSeq" id="WP_054553681.1">
    <property type="nucleotide sequence ID" value="NZ_LJTC01000009.1"/>
</dbReference>
<dbReference type="AlphaFoldDB" id="A0A0P7E680"/>
<dbReference type="Proteomes" id="UP000050378">
    <property type="component" value="Unassembled WGS sequence"/>
</dbReference>